<evidence type="ECO:0000259" key="7">
    <source>
        <dbReference type="Pfam" id="PF08340"/>
    </source>
</evidence>
<feature type="domain" description="Endoribonuclease YicC-like C-terminal" evidence="7">
    <location>
        <begin position="175"/>
        <end position="290"/>
    </location>
</feature>
<dbReference type="NCBIfam" id="TIGR00255">
    <property type="entry name" value="YicC/YloC family endoribonuclease"/>
    <property type="match status" value="1"/>
</dbReference>
<dbReference type="KEGG" id="bva:BVAF_616"/>
<dbReference type="EMBL" id="CP002189">
    <property type="protein sequence ID" value="ADV33987.1"/>
    <property type="molecule type" value="Genomic_DNA"/>
</dbReference>
<evidence type="ECO:0000313" key="8">
    <source>
        <dbReference type="EMBL" id="ADV33987.1"/>
    </source>
</evidence>
<dbReference type="GO" id="GO:0016787">
    <property type="term" value="F:hydrolase activity"/>
    <property type="evidence" value="ECO:0007669"/>
    <property type="project" value="UniProtKB-KW"/>
</dbReference>
<dbReference type="InterPro" id="IPR005229">
    <property type="entry name" value="YicC/YloC-like"/>
</dbReference>
<dbReference type="PANTHER" id="PTHR30636:SF3">
    <property type="entry name" value="UPF0701 PROTEIN YICC"/>
    <property type="match status" value="1"/>
</dbReference>
<dbReference type="InterPro" id="IPR013527">
    <property type="entry name" value="YicC-like_N"/>
</dbReference>
<dbReference type="Pfam" id="PF03755">
    <property type="entry name" value="YicC-like_N"/>
    <property type="match status" value="1"/>
</dbReference>
<evidence type="ECO:0000256" key="4">
    <source>
        <dbReference type="ARBA" id="ARBA00022801"/>
    </source>
</evidence>
<evidence type="ECO:0000256" key="2">
    <source>
        <dbReference type="ARBA" id="ARBA00022722"/>
    </source>
</evidence>
<comment type="cofactor">
    <cofactor evidence="1">
        <name>a divalent metal cation</name>
        <dbReference type="ChEBI" id="CHEBI:60240"/>
    </cofactor>
</comment>
<evidence type="ECO:0008006" key="10">
    <source>
        <dbReference type="Google" id="ProtNLM"/>
    </source>
</evidence>
<evidence type="ECO:0000259" key="6">
    <source>
        <dbReference type="Pfam" id="PF03755"/>
    </source>
</evidence>
<evidence type="ECO:0000313" key="9">
    <source>
        <dbReference type="Proteomes" id="UP000007464"/>
    </source>
</evidence>
<evidence type="ECO:0000256" key="1">
    <source>
        <dbReference type="ARBA" id="ARBA00001968"/>
    </source>
</evidence>
<comment type="similarity">
    <text evidence="5">Belongs to the YicC/YloC family.</text>
</comment>
<evidence type="ECO:0000256" key="5">
    <source>
        <dbReference type="ARBA" id="ARBA00035648"/>
    </source>
</evidence>
<dbReference type="GO" id="GO:0004521">
    <property type="term" value="F:RNA endonuclease activity"/>
    <property type="evidence" value="ECO:0007669"/>
    <property type="project" value="InterPro"/>
</dbReference>
<dbReference type="STRING" id="859654.BVAF_616"/>
<keyword evidence="3" id="KW-0255">Endonuclease</keyword>
<dbReference type="AlphaFoldDB" id="E8Q792"/>
<dbReference type="OrthoDB" id="9771229at2"/>
<dbReference type="PANTHER" id="PTHR30636">
    <property type="entry name" value="UPF0701 PROTEIN YICC"/>
    <property type="match status" value="1"/>
</dbReference>
<dbReference type="RefSeq" id="WP_013516912.1">
    <property type="nucleotide sequence ID" value="NC_014909.2"/>
</dbReference>
<keyword evidence="2" id="KW-0540">Nuclease</keyword>
<keyword evidence="9" id="KW-1185">Reference proteome</keyword>
<gene>
    <name evidence="8" type="primary">yicC</name>
    <name evidence="8" type="ordered locus">BVAF_616</name>
</gene>
<organism evidence="8 9">
    <name type="scientific">Blochmanniella vafra (strain BVAF)</name>
    <dbReference type="NCBI Taxonomy" id="859654"/>
    <lineage>
        <taxon>Bacteria</taxon>
        <taxon>Pseudomonadati</taxon>
        <taxon>Pseudomonadota</taxon>
        <taxon>Gammaproteobacteria</taxon>
        <taxon>Enterobacterales</taxon>
        <taxon>Enterobacteriaceae</taxon>
        <taxon>ant endosymbionts</taxon>
        <taxon>Candidatus Blochmanniella</taxon>
    </lineage>
</organism>
<keyword evidence="4" id="KW-0378">Hydrolase</keyword>
<feature type="domain" description="Endoribonuclease YicC-like N-terminal" evidence="6">
    <location>
        <begin position="2"/>
        <end position="154"/>
    </location>
</feature>
<dbReference type="Pfam" id="PF08340">
    <property type="entry name" value="YicC-like_C"/>
    <property type="match status" value="1"/>
</dbReference>
<proteinExistence type="inferred from homology"/>
<protein>
    <recommendedName>
        <fullName evidence="10">YicC family protein</fullName>
    </recommendedName>
</protein>
<reference evidence="8 9" key="1">
    <citation type="journal article" date="2010" name="BMC Genomics">
        <title>Unprecedented loss of ammonia assimilation capability in a urease-encoding bacterial mutualist.</title>
        <authorList>
            <person name="Williams L.E."/>
            <person name="Wernegreen J.J."/>
        </authorList>
    </citation>
    <scope>NUCLEOTIDE SEQUENCE [LARGE SCALE GENOMIC DNA]</scope>
    <source>
        <strain evidence="8 9">BVAF</strain>
    </source>
</reference>
<evidence type="ECO:0000256" key="3">
    <source>
        <dbReference type="ARBA" id="ARBA00022759"/>
    </source>
</evidence>
<sequence length="290" mass="34246">MINSMTAFSRQEISYVWGCGFWEVRSLNQRYLDICIDLPKNFQCLSWTIRKIIKTHIARGRIECNLKFDIDYCNEYSNFIINENLVSFLIKSAEKIKLKIPDGTIDLTKILFYPGVISYEKYDMNHISRELLIHFKSALNQLMKNRNEEGICLKKQLVDRLYKIFEIIKKIKLYIPDFLNKKRIKLLEQVQNICSMVDKTRLEQELLVMTQKLDISEEIDRLFIHIQSMDKCISKDKVGPIGRKLDFVIQEIQREANTLISKSADMNIIRLSISLKVLVEQIREQVQNIE</sequence>
<dbReference type="HOGENOM" id="CLU_076609_0_0_6"/>
<dbReference type="InterPro" id="IPR013551">
    <property type="entry name" value="YicC-like_C"/>
</dbReference>
<dbReference type="Proteomes" id="UP000007464">
    <property type="component" value="Chromosome"/>
</dbReference>
<accession>E8Q792</accession>
<name>E8Q792_BLOVB</name>